<dbReference type="RefSeq" id="WP_039643333.1">
    <property type="nucleotide sequence ID" value="NZ_JXBL01000001.1"/>
</dbReference>
<evidence type="ECO:0000256" key="7">
    <source>
        <dbReference type="ARBA" id="ARBA00022827"/>
    </source>
</evidence>
<keyword evidence="11 16" id="KW-0676">Redox-active center</keyword>
<feature type="binding site" evidence="14">
    <location>
        <begin position="181"/>
        <end position="188"/>
    </location>
    <ligand>
        <name>NAD(+)</name>
        <dbReference type="ChEBI" id="CHEBI:57540"/>
    </ligand>
</feature>
<feature type="binding site" evidence="14">
    <location>
        <position position="204"/>
    </location>
    <ligand>
        <name>NAD(+)</name>
        <dbReference type="ChEBI" id="CHEBI:57540"/>
    </ligand>
</feature>
<evidence type="ECO:0000256" key="2">
    <source>
        <dbReference type="ARBA" id="ARBA00007532"/>
    </source>
</evidence>
<feature type="active site" description="Proton acceptor" evidence="13">
    <location>
        <position position="437"/>
    </location>
</feature>
<comment type="subcellular location">
    <subcellularLocation>
        <location evidence="1">Cytoplasm</location>
    </subcellularLocation>
</comment>
<evidence type="ECO:0000259" key="18">
    <source>
        <dbReference type="Pfam" id="PF07992"/>
    </source>
</evidence>
<dbReference type="AlphaFoldDB" id="A0A0C1TL28"/>
<feature type="binding site" evidence="14">
    <location>
        <position position="52"/>
    </location>
    <ligand>
        <name>FAD</name>
        <dbReference type="ChEBI" id="CHEBI:57692"/>
    </ligand>
</feature>
<dbReference type="SUPFAM" id="SSF51905">
    <property type="entry name" value="FAD/NAD(P)-binding domain"/>
    <property type="match status" value="1"/>
</dbReference>
<evidence type="ECO:0000256" key="12">
    <source>
        <dbReference type="ARBA" id="ARBA00049187"/>
    </source>
</evidence>
<dbReference type="InterPro" id="IPR036188">
    <property type="entry name" value="FAD/NAD-bd_sf"/>
</dbReference>
<dbReference type="GO" id="GO:0050660">
    <property type="term" value="F:flavin adenine dinucleotide binding"/>
    <property type="evidence" value="ECO:0007669"/>
    <property type="project" value="InterPro"/>
</dbReference>
<proteinExistence type="inferred from homology"/>
<comment type="similarity">
    <text evidence="2 16">Belongs to the class-I pyridine nucleotide-disulfide oxidoreductase family.</text>
</comment>
<keyword evidence="10" id="KW-1015">Disulfide bond</keyword>
<dbReference type="GO" id="GO:0005737">
    <property type="term" value="C:cytoplasm"/>
    <property type="evidence" value="ECO:0007669"/>
    <property type="project" value="UniProtKB-SubCell"/>
</dbReference>
<evidence type="ECO:0000313" key="19">
    <source>
        <dbReference type="EMBL" id="KIE41549.1"/>
    </source>
</evidence>
<feature type="disulfide bond" description="Redox-active" evidence="15">
    <location>
        <begin position="43"/>
        <end position="48"/>
    </location>
</feature>
<keyword evidence="5" id="KW-0963">Cytoplasm</keyword>
<keyword evidence="6 16" id="KW-0285">Flavoprotein</keyword>
<organism evidence="19 20">
    <name type="scientific">Geobacter soli</name>
    <dbReference type="NCBI Taxonomy" id="1510391"/>
    <lineage>
        <taxon>Bacteria</taxon>
        <taxon>Pseudomonadati</taxon>
        <taxon>Thermodesulfobacteriota</taxon>
        <taxon>Desulfuromonadia</taxon>
        <taxon>Geobacterales</taxon>
        <taxon>Geobacteraceae</taxon>
        <taxon>Geobacter</taxon>
    </lineage>
</organism>
<evidence type="ECO:0000256" key="9">
    <source>
        <dbReference type="ARBA" id="ARBA00023027"/>
    </source>
</evidence>
<evidence type="ECO:0000256" key="13">
    <source>
        <dbReference type="PIRSR" id="PIRSR000350-2"/>
    </source>
</evidence>
<accession>A0A0C1TL28</accession>
<comment type="catalytic activity">
    <reaction evidence="12 16">
        <text>N(6)-[(R)-dihydrolipoyl]-L-lysyl-[protein] + NAD(+) = N(6)-[(R)-lipoyl]-L-lysyl-[protein] + NADH + H(+)</text>
        <dbReference type="Rhea" id="RHEA:15045"/>
        <dbReference type="Rhea" id="RHEA-COMP:10474"/>
        <dbReference type="Rhea" id="RHEA-COMP:10475"/>
        <dbReference type="ChEBI" id="CHEBI:15378"/>
        <dbReference type="ChEBI" id="CHEBI:57540"/>
        <dbReference type="ChEBI" id="CHEBI:57945"/>
        <dbReference type="ChEBI" id="CHEBI:83099"/>
        <dbReference type="ChEBI" id="CHEBI:83100"/>
        <dbReference type="EC" id="1.8.1.4"/>
    </reaction>
</comment>
<feature type="domain" description="Pyridine nucleotide-disulphide oxidoreductase dimerisation" evidence="17">
    <location>
        <begin position="344"/>
        <end position="444"/>
    </location>
</feature>
<evidence type="ECO:0000256" key="6">
    <source>
        <dbReference type="ARBA" id="ARBA00022630"/>
    </source>
</evidence>
<gene>
    <name evidence="19" type="ORF">SE37_02335</name>
</gene>
<keyword evidence="14" id="KW-0547">Nucleotide-binding</keyword>
<evidence type="ECO:0000256" key="4">
    <source>
        <dbReference type="ARBA" id="ARBA00016961"/>
    </source>
</evidence>
<dbReference type="EMBL" id="JXBL01000001">
    <property type="protein sequence ID" value="KIE41549.1"/>
    <property type="molecule type" value="Genomic_DNA"/>
</dbReference>
<dbReference type="PANTHER" id="PTHR22912">
    <property type="entry name" value="DISULFIDE OXIDOREDUCTASE"/>
    <property type="match status" value="1"/>
</dbReference>
<dbReference type="Gene3D" id="3.50.50.60">
    <property type="entry name" value="FAD/NAD(P)-binding domain"/>
    <property type="match status" value="2"/>
</dbReference>
<dbReference type="InterPro" id="IPR023753">
    <property type="entry name" value="FAD/NAD-binding_dom"/>
</dbReference>
<feature type="binding site" evidence="14">
    <location>
        <position position="309"/>
    </location>
    <ligand>
        <name>FAD</name>
        <dbReference type="ChEBI" id="CHEBI:57692"/>
    </ligand>
</feature>
<evidence type="ECO:0000256" key="10">
    <source>
        <dbReference type="ARBA" id="ARBA00023157"/>
    </source>
</evidence>
<sequence>MQTFDVVVIGGGPGGMTAGMMLKQAGKSVAIIQENHDSFGGVCLNRGCMPTKSMLKAAKVYRDAQNSEKYGLDLSVNPVDLTRLRAVADADLNMLRHMVQGKLTDARIAVFRGKGSFRSEHEIEICQADGSSEQIRGEKIIIATGSVPAELPCAPFDGHSILSSDQILKNTELPHKLLIIGGGAIGCEFATLYNTFGSRVTLVEAMDSLLPREDREAGKTLQSTFEQQGIAVKTGAAIKSISVEAGTVHVHYDGSSATEEFDKVLVGIGRTANIAGLNLDAAGVATEQGAVKVNEMMQTTVPHIYALGDVIGGMTLAHAAEKEGYLLAQNLIQGSRHPLDHRAVPRVVFCHPEVAAVGTHEARAGIKAFTMPQAPNGRAVVDKVAPAFVKLFIEEDTSQIAGAIIIGEGATEMIHEMAVAVENRLTLEQIGKAVHAHPTHSKNVLLAVQHFN</sequence>
<evidence type="ECO:0000256" key="14">
    <source>
        <dbReference type="PIRSR" id="PIRSR000350-3"/>
    </source>
</evidence>
<feature type="domain" description="FAD/NAD(P)-binding" evidence="18">
    <location>
        <begin position="4"/>
        <end position="324"/>
    </location>
</feature>
<dbReference type="PROSITE" id="PS00076">
    <property type="entry name" value="PYRIDINE_REDOX_1"/>
    <property type="match status" value="1"/>
</dbReference>
<feature type="binding site" evidence="14">
    <location>
        <position position="269"/>
    </location>
    <ligand>
        <name>NAD(+)</name>
        <dbReference type="ChEBI" id="CHEBI:57540"/>
    </ligand>
</feature>
<dbReference type="Gene3D" id="3.30.390.30">
    <property type="match status" value="1"/>
</dbReference>
<dbReference type="InterPro" id="IPR016156">
    <property type="entry name" value="FAD/NAD-linked_Rdtase_dimer_sf"/>
</dbReference>
<evidence type="ECO:0000256" key="11">
    <source>
        <dbReference type="ARBA" id="ARBA00023284"/>
    </source>
</evidence>
<dbReference type="Pfam" id="PF07992">
    <property type="entry name" value="Pyr_redox_2"/>
    <property type="match status" value="1"/>
</dbReference>
<comment type="caution">
    <text evidence="19">The sequence shown here is derived from an EMBL/GenBank/DDBJ whole genome shotgun (WGS) entry which is preliminary data.</text>
</comment>
<dbReference type="EC" id="1.8.1.4" evidence="3 16"/>
<evidence type="ECO:0000313" key="20">
    <source>
        <dbReference type="Proteomes" id="UP000031433"/>
    </source>
</evidence>
<feature type="binding site" evidence="14">
    <location>
        <begin position="144"/>
        <end position="146"/>
    </location>
    <ligand>
        <name>FAD</name>
        <dbReference type="ChEBI" id="CHEBI:57692"/>
    </ligand>
</feature>
<dbReference type="SUPFAM" id="SSF55424">
    <property type="entry name" value="FAD/NAD-linked reductases, dimerisation (C-terminal) domain"/>
    <property type="match status" value="1"/>
</dbReference>
<evidence type="ECO:0000256" key="3">
    <source>
        <dbReference type="ARBA" id="ARBA00012608"/>
    </source>
</evidence>
<keyword evidence="7 14" id="KW-0274">FAD</keyword>
<name>A0A0C1TL28_9BACT</name>
<evidence type="ECO:0000256" key="5">
    <source>
        <dbReference type="ARBA" id="ARBA00022490"/>
    </source>
</evidence>
<dbReference type="PRINTS" id="PR00411">
    <property type="entry name" value="PNDRDTASEI"/>
</dbReference>
<dbReference type="NCBIfam" id="TIGR01350">
    <property type="entry name" value="lipoamide_DH"/>
    <property type="match status" value="1"/>
</dbReference>
<evidence type="ECO:0000259" key="17">
    <source>
        <dbReference type="Pfam" id="PF02852"/>
    </source>
</evidence>
<evidence type="ECO:0000256" key="15">
    <source>
        <dbReference type="PIRSR" id="PIRSR000350-4"/>
    </source>
</evidence>
<dbReference type="InterPro" id="IPR004099">
    <property type="entry name" value="Pyr_nucl-diS_OxRdtase_dimer"/>
</dbReference>
<dbReference type="GO" id="GO:0004148">
    <property type="term" value="F:dihydrolipoyl dehydrogenase (NADH) activity"/>
    <property type="evidence" value="ECO:0007669"/>
    <property type="project" value="UniProtKB-EC"/>
</dbReference>
<dbReference type="PIRSF" id="PIRSF000350">
    <property type="entry name" value="Mercury_reductase_MerA"/>
    <property type="match status" value="1"/>
</dbReference>
<dbReference type="InterPro" id="IPR050151">
    <property type="entry name" value="Class-I_Pyr_Nuc-Dis_Oxidored"/>
</dbReference>
<comment type="miscellaneous">
    <text evidence="16">The active site is a redox-active disulfide bond.</text>
</comment>
<evidence type="ECO:0000256" key="8">
    <source>
        <dbReference type="ARBA" id="ARBA00023002"/>
    </source>
</evidence>
<keyword evidence="20" id="KW-1185">Reference proteome</keyword>
<dbReference type="Proteomes" id="UP000031433">
    <property type="component" value="Unassembled WGS sequence"/>
</dbReference>
<keyword evidence="8 16" id="KW-0560">Oxidoreductase</keyword>
<reference evidence="19 20" key="1">
    <citation type="submission" date="2015-01" db="EMBL/GenBank/DDBJ databases">
        <title>Genome sequence of the anaerobic bacterium Geobacter soli GSS01, a dissimilatory Fe(III) reducer from soil.</title>
        <authorList>
            <person name="Yang G."/>
            <person name="Zhou S."/>
        </authorList>
    </citation>
    <scope>NUCLEOTIDE SEQUENCE [LARGE SCALE GENOMIC DNA]</scope>
    <source>
        <strain evidence="19 20">GSS01</strain>
    </source>
</reference>
<dbReference type="GO" id="GO:0006103">
    <property type="term" value="P:2-oxoglutarate metabolic process"/>
    <property type="evidence" value="ECO:0007669"/>
    <property type="project" value="TreeGrafter"/>
</dbReference>
<evidence type="ECO:0000256" key="1">
    <source>
        <dbReference type="ARBA" id="ARBA00004496"/>
    </source>
</evidence>
<evidence type="ECO:0000256" key="16">
    <source>
        <dbReference type="RuleBase" id="RU003692"/>
    </source>
</evidence>
<dbReference type="Pfam" id="PF02852">
    <property type="entry name" value="Pyr_redox_dim"/>
    <property type="match status" value="1"/>
</dbReference>
<protein>
    <recommendedName>
        <fullName evidence="4 16">Dihydrolipoyl dehydrogenase</fullName>
        <ecNumber evidence="3 16">1.8.1.4</ecNumber>
    </recommendedName>
</protein>
<dbReference type="PANTHER" id="PTHR22912:SF217">
    <property type="entry name" value="DIHYDROLIPOYL DEHYDROGENASE"/>
    <property type="match status" value="1"/>
</dbReference>
<dbReference type="InterPro" id="IPR012999">
    <property type="entry name" value="Pyr_OxRdtase_I_AS"/>
</dbReference>
<comment type="cofactor">
    <cofactor evidence="14 16">
        <name>FAD</name>
        <dbReference type="ChEBI" id="CHEBI:57692"/>
    </cofactor>
    <text evidence="14 16">Binds 1 FAD per subunit.</text>
</comment>
<dbReference type="InterPro" id="IPR001100">
    <property type="entry name" value="Pyr_nuc-diS_OxRdtase"/>
</dbReference>
<feature type="binding site" evidence="14">
    <location>
        <position position="115"/>
    </location>
    <ligand>
        <name>FAD</name>
        <dbReference type="ChEBI" id="CHEBI:57692"/>
    </ligand>
</feature>
<dbReference type="InterPro" id="IPR006258">
    <property type="entry name" value="Lipoamide_DH"/>
</dbReference>
<dbReference type="PRINTS" id="PR00368">
    <property type="entry name" value="FADPNR"/>
</dbReference>
<keyword evidence="9 14" id="KW-0520">NAD</keyword>